<evidence type="ECO:0008006" key="3">
    <source>
        <dbReference type="Google" id="ProtNLM"/>
    </source>
</evidence>
<sequence length="71" mass="7591">MTDTDVKAVLVSDTAIVEAPQNLWGYRRISVEHGAATALAALTAGAYVPKENERWAVVRCGANTDPCSLNM</sequence>
<dbReference type="EMBL" id="JBHSDK010000047">
    <property type="protein sequence ID" value="MFC4337650.1"/>
    <property type="molecule type" value="Genomic_DNA"/>
</dbReference>
<dbReference type="SUPFAM" id="SSF53686">
    <property type="entry name" value="Tryptophan synthase beta subunit-like PLP-dependent enzymes"/>
    <property type="match status" value="1"/>
</dbReference>
<evidence type="ECO:0000313" key="2">
    <source>
        <dbReference type="Proteomes" id="UP001595823"/>
    </source>
</evidence>
<name>A0ABV8U3F6_9ACTN</name>
<protein>
    <recommendedName>
        <fullName evidence="3">Threonine dehydratase</fullName>
    </recommendedName>
</protein>
<dbReference type="InterPro" id="IPR036052">
    <property type="entry name" value="TrpB-like_PALP_sf"/>
</dbReference>
<gene>
    <name evidence="1" type="ORF">ACFPET_20855</name>
</gene>
<accession>A0ABV8U3F6</accession>
<dbReference type="RefSeq" id="WP_380624853.1">
    <property type="nucleotide sequence ID" value="NZ_JBHSDK010000047.1"/>
</dbReference>
<proteinExistence type="predicted"/>
<organism evidence="1 2">
    <name type="scientific">Salininema proteolyticum</name>
    <dbReference type="NCBI Taxonomy" id="1607685"/>
    <lineage>
        <taxon>Bacteria</taxon>
        <taxon>Bacillati</taxon>
        <taxon>Actinomycetota</taxon>
        <taxon>Actinomycetes</taxon>
        <taxon>Glycomycetales</taxon>
        <taxon>Glycomycetaceae</taxon>
        <taxon>Salininema</taxon>
    </lineage>
</organism>
<keyword evidence="2" id="KW-1185">Reference proteome</keyword>
<dbReference type="Proteomes" id="UP001595823">
    <property type="component" value="Unassembled WGS sequence"/>
</dbReference>
<comment type="caution">
    <text evidence="1">The sequence shown here is derived from an EMBL/GenBank/DDBJ whole genome shotgun (WGS) entry which is preliminary data.</text>
</comment>
<dbReference type="Gene3D" id="3.40.50.1100">
    <property type="match status" value="1"/>
</dbReference>
<reference evidence="2" key="1">
    <citation type="journal article" date="2019" name="Int. J. Syst. Evol. Microbiol.">
        <title>The Global Catalogue of Microorganisms (GCM) 10K type strain sequencing project: providing services to taxonomists for standard genome sequencing and annotation.</title>
        <authorList>
            <consortium name="The Broad Institute Genomics Platform"/>
            <consortium name="The Broad Institute Genome Sequencing Center for Infectious Disease"/>
            <person name="Wu L."/>
            <person name="Ma J."/>
        </authorList>
    </citation>
    <scope>NUCLEOTIDE SEQUENCE [LARGE SCALE GENOMIC DNA]</scope>
    <source>
        <strain evidence="2">IBRC-M 10908</strain>
    </source>
</reference>
<evidence type="ECO:0000313" key="1">
    <source>
        <dbReference type="EMBL" id="MFC4337650.1"/>
    </source>
</evidence>